<dbReference type="OrthoDB" id="9764591at2"/>
<name>A0A410W5X5_9CORY</name>
<proteinExistence type="inferred from homology"/>
<reference evidence="4 5" key="1">
    <citation type="submission" date="2019-01" db="EMBL/GenBank/DDBJ databases">
        <authorList>
            <person name="Ruckert C."/>
            <person name="Busche T."/>
            <person name="Kalinowski J."/>
        </authorList>
    </citation>
    <scope>NUCLEOTIDE SEQUENCE [LARGE SCALE GENOMIC DNA]</scope>
    <source>
        <strain evidence="4 5">136/3</strain>
    </source>
</reference>
<evidence type="ECO:0000256" key="2">
    <source>
        <dbReference type="ARBA" id="ARBA00005695"/>
    </source>
</evidence>
<evidence type="ECO:0000256" key="1">
    <source>
        <dbReference type="ARBA" id="ARBA00004193"/>
    </source>
</evidence>
<sequence length="496" mass="53341">MHPRTPALRIGALGGICLLLSGCFSDAGDSANSAQRIHVAMAGVPKAALSPHSDDAFMLTRWQSAETLTSMQPDGSIIPMLATSWEQRDERTWEFTIRDGVKFHNGSALDAAAVVTALQAAANANPAPRPINGLNLEARDVSTDKEQIVQVRADKAAPLMPELLSSSQLVILAPEAYGSRVDPIEHGTGAFILRSLNADSSATLDRNEEYWDGEVQAEGIEASFVPDGNGRTAALRSQNTNVVEAIPLAQMKQLQSQELITVQQPRIAELLLNTRNGAFSDPALRSKAAEAMNKQAIAKEVFLDQDPATDRLLSSAVPWAQQYQKPVTLPKAGNPDKKKITIATYSDRPELPEALLRIAADLEAAGFEVEQEVRSYANLEQDALDGKFDAVLLSRSVLLDSGDPVGFFNSDFSCQGEYNMAQLCNAEVDELIAKAAGLKAGEQRQQAAVAAEQAILDTGAVIPVVEESVIIGSDKVEGVVADPYARYLIDKNTRLN</sequence>
<dbReference type="Proteomes" id="UP000288929">
    <property type="component" value="Chromosome"/>
</dbReference>
<evidence type="ECO:0000313" key="4">
    <source>
        <dbReference type="EMBL" id="QAU51340.1"/>
    </source>
</evidence>
<dbReference type="InterPro" id="IPR030678">
    <property type="entry name" value="Peptide/Ni-bd"/>
</dbReference>
<dbReference type="InterPro" id="IPR000914">
    <property type="entry name" value="SBP_5_dom"/>
</dbReference>
<dbReference type="GO" id="GO:0015833">
    <property type="term" value="P:peptide transport"/>
    <property type="evidence" value="ECO:0007669"/>
    <property type="project" value="TreeGrafter"/>
</dbReference>
<dbReference type="RefSeq" id="WP_128888944.1">
    <property type="nucleotide sequence ID" value="NZ_BMCX01000005.1"/>
</dbReference>
<dbReference type="InterPro" id="IPR039424">
    <property type="entry name" value="SBP_5"/>
</dbReference>
<dbReference type="PROSITE" id="PS51257">
    <property type="entry name" value="PROKAR_LIPOPROTEIN"/>
    <property type="match status" value="1"/>
</dbReference>
<dbReference type="PIRSF" id="PIRSF002741">
    <property type="entry name" value="MppA"/>
    <property type="match status" value="1"/>
</dbReference>
<protein>
    <submittedName>
        <fullName evidence="4">Periplasmic dipeptide transport protein</fullName>
    </submittedName>
</protein>
<gene>
    <name evidence="4" type="primary">dppA1</name>
    <name evidence="4" type="ORF">CPELA_00180</name>
</gene>
<dbReference type="Pfam" id="PF00496">
    <property type="entry name" value="SBP_bac_5"/>
    <property type="match status" value="1"/>
</dbReference>
<organism evidence="4 5">
    <name type="scientific">Corynebacterium pelargi</name>
    <dbReference type="NCBI Taxonomy" id="1471400"/>
    <lineage>
        <taxon>Bacteria</taxon>
        <taxon>Bacillati</taxon>
        <taxon>Actinomycetota</taxon>
        <taxon>Actinomycetes</taxon>
        <taxon>Mycobacteriales</taxon>
        <taxon>Corynebacteriaceae</taxon>
        <taxon>Corynebacterium</taxon>
    </lineage>
</organism>
<comment type="similarity">
    <text evidence="2">Belongs to the bacterial solute-binding protein 5 family.</text>
</comment>
<accession>A0A410W5X5</accession>
<keyword evidence="3" id="KW-0732">Signal</keyword>
<dbReference type="AlphaFoldDB" id="A0A410W5X5"/>
<dbReference type="SUPFAM" id="SSF53850">
    <property type="entry name" value="Periplasmic binding protein-like II"/>
    <property type="match status" value="1"/>
</dbReference>
<dbReference type="GO" id="GO:1904680">
    <property type="term" value="F:peptide transmembrane transporter activity"/>
    <property type="evidence" value="ECO:0007669"/>
    <property type="project" value="TreeGrafter"/>
</dbReference>
<evidence type="ECO:0000256" key="3">
    <source>
        <dbReference type="ARBA" id="ARBA00022729"/>
    </source>
</evidence>
<comment type="subcellular location">
    <subcellularLocation>
        <location evidence="1">Cell membrane</location>
        <topology evidence="1">Lipid-anchor</topology>
    </subcellularLocation>
</comment>
<dbReference type="KEGG" id="cpeg:CPELA_00180"/>
<dbReference type="InterPro" id="IPR023765">
    <property type="entry name" value="SBP_5_CS"/>
</dbReference>
<dbReference type="Gene3D" id="3.10.105.10">
    <property type="entry name" value="Dipeptide-binding Protein, Domain 3"/>
    <property type="match status" value="1"/>
</dbReference>
<keyword evidence="5" id="KW-1185">Reference proteome</keyword>
<dbReference type="Gene3D" id="3.40.190.10">
    <property type="entry name" value="Periplasmic binding protein-like II"/>
    <property type="match status" value="1"/>
</dbReference>
<dbReference type="PANTHER" id="PTHR30290:SF65">
    <property type="entry name" value="MONOACYL PHOSPHATIDYLINOSITOL TETRAMANNOSIDE-BINDING PROTEIN LPQW-RELATED"/>
    <property type="match status" value="1"/>
</dbReference>
<dbReference type="GO" id="GO:0043190">
    <property type="term" value="C:ATP-binding cassette (ABC) transporter complex"/>
    <property type="evidence" value="ECO:0007669"/>
    <property type="project" value="InterPro"/>
</dbReference>
<evidence type="ECO:0000313" key="5">
    <source>
        <dbReference type="Proteomes" id="UP000288929"/>
    </source>
</evidence>
<dbReference type="PROSITE" id="PS01040">
    <property type="entry name" value="SBP_BACTERIAL_5"/>
    <property type="match status" value="1"/>
</dbReference>
<dbReference type="PANTHER" id="PTHR30290">
    <property type="entry name" value="PERIPLASMIC BINDING COMPONENT OF ABC TRANSPORTER"/>
    <property type="match status" value="1"/>
</dbReference>
<dbReference type="EMBL" id="CP035299">
    <property type="protein sequence ID" value="QAU51340.1"/>
    <property type="molecule type" value="Genomic_DNA"/>
</dbReference>
<dbReference type="GO" id="GO:0042597">
    <property type="term" value="C:periplasmic space"/>
    <property type="evidence" value="ECO:0007669"/>
    <property type="project" value="UniProtKB-ARBA"/>
</dbReference>